<evidence type="ECO:0000313" key="6">
    <source>
        <dbReference type="Proteomes" id="UP000318669"/>
    </source>
</evidence>
<dbReference type="InterPro" id="IPR023393">
    <property type="entry name" value="START-like_dom_sf"/>
</dbReference>
<dbReference type="Pfam" id="PF08327">
    <property type="entry name" value="AHSA1"/>
    <property type="match status" value="1"/>
</dbReference>
<dbReference type="EMBL" id="VJZL01000002">
    <property type="protein sequence ID" value="TRX12907.1"/>
    <property type="molecule type" value="Genomic_DNA"/>
</dbReference>
<dbReference type="EMBL" id="VJZN01000003">
    <property type="protein sequence ID" value="TRX09280.1"/>
    <property type="molecule type" value="Genomic_DNA"/>
</dbReference>
<evidence type="ECO:0000313" key="3">
    <source>
        <dbReference type="EMBL" id="TRX09280.1"/>
    </source>
</evidence>
<dbReference type="Proteomes" id="UP000318669">
    <property type="component" value="Unassembled WGS sequence"/>
</dbReference>
<evidence type="ECO:0000259" key="2">
    <source>
        <dbReference type="Pfam" id="PF08327"/>
    </source>
</evidence>
<sequence>MTTLEFKIEINAPKEKVWDVLWNEETYKQWTSVFCEGSYAVSDWKEGSKIHFLSPNGDGMNSIIYKKMDNEYIAFKHLGEIKNFKEMPVDDVTQEWAGAMETYQLTENNGSTVLEVKMDSVEKHVDYFKTTLPKGLDLVKKLSEEK</sequence>
<dbReference type="AlphaFoldDB" id="A0A553BX54"/>
<keyword evidence="5" id="KW-1185">Reference proteome</keyword>
<dbReference type="CDD" id="cd07814">
    <property type="entry name" value="SRPBCC_CalC_Aha1-like"/>
    <property type="match status" value="1"/>
</dbReference>
<name>A0A553BX54_9FLAO</name>
<dbReference type="SUPFAM" id="SSF55961">
    <property type="entry name" value="Bet v1-like"/>
    <property type="match status" value="1"/>
</dbReference>
<protein>
    <submittedName>
        <fullName evidence="4">SRPBCC domain-containing protein</fullName>
    </submittedName>
</protein>
<dbReference type="RefSeq" id="WP_143386036.1">
    <property type="nucleotide sequence ID" value="NZ_VJZL01000002.1"/>
</dbReference>
<evidence type="ECO:0000313" key="5">
    <source>
        <dbReference type="Proteomes" id="UP000318528"/>
    </source>
</evidence>
<dbReference type="Proteomes" id="UP000318528">
    <property type="component" value="Unassembled WGS sequence"/>
</dbReference>
<comment type="caution">
    <text evidence="4">The sequence shown here is derived from an EMBL/GenBank/DDBJ whole genome shotgun (WGS) entry which is preliminary data.</text>
</comment>
<proteinExistence type="inferred from homology"/>
<dbReference type="InterPro" id="IPR013538">
    <property type="entry name" value="ASHA1/2-like_C"/>
</dbReference>
<gene>
    <name evidence="4" type="ORF">FNW11_02485</name>
    <name evidence="3" type="ORF">FNW12_02295</name>
</gene>
<comment type="similarity">
    <text evidence="1">Belongs to the AHA1 family.</text>
</comment>
<evidence type="ECO:0000256" key="1">
    <source>
        <dbReference type="ARBA" id="ARBA00006817"/>
    </source>
</evidence>
<accession>A0A553BX54</accession>
<reference evidence="5 6" key="1">
    <citation type="submission" date="2019-07" db="EMBL/GenBank/DDBJ databases">
        <title>Novel species of Flavobacterium.</title>
        <authorList>
            <person name="Liu Q."/>
            <person name="Xin Y.-H."/>
        </authorList>
    </citation>
    <scope>NUCLEOTIDE SEQUENCE [LARGE SCALE GENOMIC DNA]</scope>
    <source>
        <strain evidence="3 5">GSP39</strain>
        <strain evidence="4 6">GSR22</strain>
    </source>
</reference>
<organism evidence="4 6">
    <name type="scientific">Flavobacterium gawalongense</name>
    <dbReference type="NCBI Taxonomy" id="2594432"/>
    <lineage>
        <taxon>Bacteria</taxon>
        <taxon>Pseudomonadati</taxon>
        <taxon>Bacteroidota</taxon>
        <taxon>Flavobacteriia</taxon>
        <taxon>Flavobacteriales</taxon>
        <taxon>Flavobacteriaceae</taxon>
        <taxon>Flavobacterium</taxon>
    </lineage>
</organism>
<evidence type="ECO:0000313" key="4">
    <source>
        <dbReference type="EMBL" id="TRX12907.1"/>
    </source>
</evidence>
<dbReference type="OrthoDB" id="2355173at2"/>
<feature type="domain" description="Activator of Hsp90 ATPase homologue 1/2-like C-terminal" evidence="2">
    <location>
        <begin position="11"/>
        <end position="124"/>
    </location>
</feature>
<dbReference type="Gene3D" id="3.30.530.20">
    <property type="match status" value="1"/>
</dbReference>